<reference evidence="7" key="2">
    <citation type="submission" date="2023-06" db="EMBL/GenBank/DDBJ databases">
        <authorList>
            <person name="Williams T.J."/>
            <person name="Allen M.A."/>
            <person name="Ivanova N."/>
            <person name="Huntemann M."/>
            <person name="Haque S."/>
            <person name="Hancock A.M."/>
            <person name="Brazendale S."/>
            <person name="Cavicchioli R."/>
        </authorList>
    </citation>
    <scope>NUCLEOTIDE SEQUENCE</scope>
    <source>
        <strain evidence="7">MAG_Ga0307966_1000010</strain>
    </source>
</reference>
<gene>
    <name evidence="7" type="ORF">QTO32_00310</name>
</gene>
<accession>A0AA51BM78</accession>
<evidence type="ECO:0000256" key="1">
    <source>
        <dbReference type="ARBA" id="ARBA00001933"/>
    </source>
</evidence>
<organism evidence="7">
    <name type="scientific">Candidatus Organicella extenuata</name>
    <dbReference type="NCBI Taxonomy" id="2841811"/>
    <lineage>
        <taxon>Bacteria</taxon>
        <taxon>Pseudomonadati</taxon>
        <taxon>Verrucomicrobiota</taxon>
        <taxon>Candidatus Organicella</taxon>
    </lineage>
</organism>
<dbReference type="EMBL" id="CP128385">
    <property type="protein sequence ID" value="WMI30521.1"/>
    <property type="molecule type" value="Genomic_DNA"/>
</dbReference>
<keyword evidence="3" id="KW-0663">Pyridoxal phosphate</keyword>
<dbReference type="Proteomes" id="UP001238843">
    <property type="component" value="Chromosome"/>
</dbReference>
<dbReference type="Gene3D" id="3.90.1150.10">
    <property type="entry name" value="Aspartate Aminotransferase, domain 1"/>
    <property type="match status" value="1"/>
</dbReference>
<dbReference type="InterPro" id="IPR015422">
    <property type="entry name" value="PyrdxlP-dep_Trfase_small"/>
</dbReference>
<comment type="catalytic activity">
    <reaction evidence="4">
        <text>(sulfur carrier)-H + L-cysteine = (sulfur carrier)-SH + L-alanine</text>
        <dbReference type="Rhea" id="RHEA:43892"/>
        <dbReference type="Rhea" id="RHEA-COMP:14737"/>
        <dbReference type="Rhea" id="RHEA-COMP:14739"/>
        <dbReference type="ChEBI" id="CHEBI:29917"/>
        <dbReference type="ChEBI" id="CHEBI:35235"/>
        <dbReference type="ChEBI" id="CHEBI:57972"/>
        <dbReference type="ChEBI" id="CHEBI:64428"/>
        <dbReference type="EC" id="2.8.1.7"/>
    </reaction>
</comment>
<keyword evidence="7" id="KW-0032">Aminotransferase</keyword>
<keyword evidence="7" id="KW-0808">Transferase</keyword>
<dbReference type="PROSITE" id="PS00595">
    <property type="entry name" value="AA_TRANSFER_CLASS_5"/>
    <property type="match status" value="1"/>
</dbReference>
<name>A0AA51BM78_9BACT</name>
<dbReference type="PANTHER" id="PTHR43586">
    <property type="entry name" value="CYSTEINE DESULFURASE"/>
    <property type="match status" value="1"/>
</dbReference>
<evidence type="ECO:0000256" key="2">
    <source>
        <dbReference type="ARBA" id="ARBA00010447"/>
    </source>
</evidence>
<evidence type="ECO:0000313" key="7">
    <source>
        <dbReference type="EMBL" id="WMI30521.1"/>
    </source>
</evidence>
<evidence type="ECO:0000259" key="6">
    <source>
        <dbReference type="Pfam" id="PF00266"/>
    </source>
</evidence>
<evidence type="ECO:0000256" key="5">
    <source>
        <dbReference type="RuleBase" id="RU004504"/>
    </source>
</evidence>
<dbReference type="InterPro" id="IPR020578">
    <property type="entry name" value="Aminotrans_V_PyrdxlP_BS"/>
</dbReference>
<dbReference type="Gene3D" id="3.40.640.10">
    <property type="entry name" value="Type I PLP-dependent aspartate aminotransferase-like (Major domain)"/>
    <property type="match status" value="1"/>
</dbReference>
<dbReference type="InterPro" id="IPR015421">
    <property type="entry name" value="PyrdxlP-dep_Trfase_major"/>
</dbReference>
<dbReference type="InterPro" id="IPR000192">
    <property type="entry name" value="Aminotrans_V_dom"/>
</dbReference>
<sequence>MFTLKFIKQHFPIFNIKQSENKYFIYLDSAATSHKPKIVIDSLSIFFKKYYSNINRGLYKISGVSNSIYEKARSLTSTFVGSLSSKNIVFTENSTSSLNTVQRSFMLEKKLFQKKKRIMLSVYEHHSNIIPWKILSLNTGSKLVYVGTTSTGFINFKCFVAKLDRRTFLASLSSCSNTLGLLNKLKKITSLLAKINVISVIDGSQEVLHGKVSVRSLNCDFYTFSGHKMMSPCGIGVLYIKNKWLGYVMPTKLGGGVTFNLKLNQKVVLKTPPYVFEGGTPNINGACGLLASINYLNFLGYKPLRLQTIKMHFFFKKSILNVYVKDLVFIPKLSSNYLFHKNPVFLFINNKHSHDVSHHLNLFNLAIRSGFQCNQPLIEGGLKTHTVSRASYCMYNCFRCIRGFILNLKRNNF</sequence>
<comment type="similarity">
    <text evidence="2">Belongs to the class-V pyridoxal-phosphate-dependent aminotransferase family. Csd subfamily.</text>
</comment>
<protein>
    <submittedName>
        <fullName evidence="7">Aminotransferase class V-fold PLP-dependent enzyme</fullName>
    </submittedName>
</protein>
<dbReference type="GO" id="GO:0008483">
    <property type="term" value="F:transaminase activity"/>
    <property type="evidence" value="ECO:0007669"/>
    <property type="project" value="UniProtKB-KW"/>
</dbReference>
<dbReference type="GO" id="GO:0031071">
    <property type="term" value="F:cysteine desulfurase activity"/>
    <property type="evidence" value="ECO:0007669"/>
    <property type="project" value="UniProtKB-EC"/>
</dbReference>
<dbReference type="AlphaFoldDB" id="A0AA51BM78"/>
<evidence type="ECO:0000256" key="3">
    <source>
        <dbReference type="ARBA" id="ARBA00022898"/>
    </source>
</evidence>
<reference evidence="7" key="1">
    <citation type="journal article" date="2021" name="Front. Microbiol.">
        <title>Genome Analysis of a Verrucomicrobial Endosymbiont With a Tiny Genome Discovered in an Antarctic Lake.</title>
        <authorList>
            <person name="Williams T.J."/>
            <person name="Allen M.A."/>
            <person name="Ivanova N."/>
            <person name="Huntemann M."/>
            <person name="Haque S."/>
            <person name="Hancock A.M."/>
            <person name="Brazendale S."/>
            <person name="Cavicchioli R."/>
        </authorList>
    </citation>
    <scope>NUCLEOTIDE SEQUENCE</scope>
    <source>
        <strain evidence="7">MAG_Ga0307966_1000010</strain>
    </source>
</reference>
<dbReference type="Pfam" id="PF00266">
    <property type="entry name" value="Aminotran_5"/>
    <property type="match status" value="1"/>
</dbReference>
<dbReference type="SUPFAM" id="SSF53383">
    <property type="entry name" value="PLP-dependent transferases"/>
    <property type="match status" value="1"/>
</dbReference>
<dbReference type="PANTHER" id="PTHR43586:SF8">
    <property type="entry name" value="CYSTEINE DESULFURASE 1, CHLOROPLASTIC"/>
    <property type="match status" value="1"/>
</dbReference>
<feature type="domain" description="Aminotransferase class V" evidence="6">
    <location>
        <begin position="25"/>
        <end position="398"/>
    </location>
</feature>
<dbReference type="InterPro" id="IPR015424">
    <property type="entry name" value="PyrdxlP-dep_Trfase"/>
</dbReference>
<evidence type="ECO:0000256" key="4">
    <source>
        <dbReference type="ARBA" id="ARBA00050776"/>
    </source>
</evidence>
<proteinExistence type="inferred from homology"/>
<comment type="cofactor">
    <cofactor evidence="1 5">
        <name>pyridoxal 5'-phosphate</name>
        <dbReference type="ChEBI" id="CHEBI:597326"/>
    </cofactor>
</comment>